<dbReference type="InterPro" id="IPR009003">
    <property type="entry name" value="Peptidase_S1_PA"/>
</dbReference>
<dbReference type="InterPro" id="IPR027417">
    <property type="entry name" value="P-loop_NTPase"/>
</dbReference>
<comment type="caution">
    <text evidence="1">The sequence shown here is derived from an EMBL/GenBank/DDBJ whole genome shotgun (WGS) entry which is preliminary data.</text>
</comment>
<proteinExistence type="predicted"/>
<dbReference type="Pfam" id="PF13365">
    <property type="entry name" value="Trypsin_2"/>
    <property type="match status" value="1"/>
</dbReference>
<reference evidence="1 2" key="1">
    <citation type="submission" date="2021-01" db="EMBL/GenBank/DDBJ databases">
        <title>Whole genome shotgun sequence of Plantactinospora mayteni NBRC 109088.</title>
        <authorList>
            <person name="Komaki H."/>
            <person name="Tamura T."/>
        </authorList>
    </citation>
    <scope>NUCLEOTIDE SEQUENCE [LARGE SCALE GENOMIC DNA]</scope>
    <source>
        <strain evidence="1 2">NBRC 109088</strain>
    </source>
</reference>
<evidence type="ECO:0000313" key="1">
    <source>
        <dbReference type="EMBL" id="GIG99135.1"/>
    </source>
</evidence>
<dbReference type="SUPFAM" id="SSF52540">
    <property type="entry name" value="P-loop containing nucleoside triphosphate hydrolases"/>
    <property type="match status" value="1"/>
</dbReference>
<keyword evidence="2" id="KW-1185">Reference proteome</keyword>
<evidence type="ECO:0008006" key="3">
    <source>
        <dbReference type="Google" id="ProtNLM"/>
    </source>
</evidence>
<dbReference type="SUPFAM" id="SSF50494">
    <property type="entry name" value="Trypsin-like serine proteases"/>
    <property type="match status" value="1"/>
</dbReference>
<dbReference type="EMBL" id="BONX01000041">
    <property type="protein sequence ID" value="GIG99135.1"/>
    <property type="molecule type" value="Genomic_DNA"/>
</dbReference>
<protein>
    <recommendedName>
        <fullName evidence="3">Trypsin-like peptidase domain-containing protein</fullName>
    </recommendedName>
</protein>
<organism evidence="1 2">
    <name type="scientific">Plantactinospora mayteni</name>
    <dbReference type="NCBI Taxonomy" id="566021"/>
    <lineage>
        <taxon>Bacteria</taxon>
        <taxon>Bacillati</taxon>
        <taxon>Actinomycetota</taxon>
        <taxon>Actinomycetes</taxon>
        <taxon>Micromonosporales</taxon>
        <taxon>Micromonosporaceae</taxon>
        <taxon>Plantactinospora</taxon>
    </lineage>
</organism>
<name>A0ABQ4EWY4_9ACTN</name>
<dbReference type="Gene3D" id="2.40.10.120">
    <property type="match status" value="1"/>
</dbReference>
<evidence type="ECO:0000313" key="2">
    <source>
        <dbReference type="Proteomes" id="UP000621500"/>
    </source>
</evidence>
<dbReference type="RefSeq" id="WP_203860543.1">
    <property type="nucleotide sequence ID" value="NZ_BAAAZQ010000009.1"/>
</dbReference>
<sequence length="1362" mass="149611">MAQDTEPRPARVAKILVYCPPGTNEPGFGTGYQISDRLVLTARHVVDKVPKGCDPEDAALFVELGEDGKERRVTCVWCSREGTDLALLRLDEPPRERVSPVRLGRVDVTRPTTVSALAIGYPKHAEVSIRATGEYWRGRTQVPGHIRTATTGRPGTLHFQFDDAPAAGPFRDSPWNGMSGSAVFTAGSHLLVGVVQEHNANSGVSQQTIGALDAATDQQWRDLLTEDDISPDPRPVFPDGWNQDCTDLLPHGDYLDNLADQEPFLGADRLPFVDPGDHPSAPRQVLAALTRTTESADPRLGVMLVGIPGIGKTRLCLETAALAERAGWLVVHLRRRDNHTSLEEAWQSLKKFSAPVLLVVEDLEWLAGTALQTVRSIRAPAQGGTRLAVLGPARTTTLHRADWRLPPKKTFDVVEVRADPSYQAGILRQAVRNVAKDAVHHVDEAHLLRICRGIPAIAVLLADYYNREAGRNDISAAVPLDDLGIAGWLRDMLNREELRARRPESASEPSPTPDGRLTAAVWIAAATPRAAGALTAALERRGEILSPLGNRWSPLALLESLCRAGILTRRGDTIHTVHDLYADRLLEEVLVERDSGTVWGERLGSTLDPGLDDQQVLRNVAVALQRLRDSLDDPTGRALDSAVARWCVDRGKELTALLDGDPEGQTLHTLLRLPTWRPGIRRLVEPIAELWLKRHYRDPKFRDGILAVASCLDPQVGYPYVMGWLSHNLANPRAAFAFHRLSPPEGVDAAYDEWTVERAFQWLTQNKPHPNASFVLQNLLDHGRKLGLPPGHPYAARVVAWALGWLVRNGPHRNASYVAPPLVQRPELTGAELETTAFFLLDKVAPREPYNASFALEAVLARHRTRRDLPDAVVKRAVKDSLDWLEDSRGYGLRPQAAYVLENLIPSDQCTGDALVRVVDIAMKWLARNKDVPETGRVIDPMLHLARRETYQWAKLRGDESARLAEHAVNWLSGPRTNRSTRISLLGSLLATQLIDDDADELRRCTEQALALYQETPFPTVARDLLPPLLRKTARLAKRQPDLANFRADLLDLTFDHVDRYPRDPHTSYPLTSLVSGSDLGAERYATALAATLNWLGAHPTDESGVKLLAAALRNPLASRADQGTLVDRAVGMLSPSLLGSARGRHLVKAVRAQRAETTPEWNRFVGRACAQVTDGAMPGRVDLVLQDLLHATDVLDEPVRHQLHATCVSWCAARPQSTRVFDLLPWVLRDRTLPPALRHSALAVACAGLTADAARVGTAGRLLAAVLQDGDLGDPAEADRVLAVALDWLENQVHDGTAVELLPQVAHRLRRDAGAGRATRDAVRRAVGCLDVWLLRHPAAPAEKRAGIEAHRDALALLDPG</sequence>
<dbReference type="Proteomes" id="UP000621500">
    <property type="component" value="Unassembled WGS sequence"/>
</dbReference>
<accession>A0ABQ4EWY4</accession>
<gene>
    <name evidence="1" type="ORF">Pma05_57080</name>
</gene>